<comment type="caution">
    <text evidence="1">The sequence shown here is derived from an EMBL/GenBank/DDBJ whole genome shotgun (WGS) entry which is preliminary data.</text>
</comment>
<name>A0ACC0MTR2_RHOML</name>
<protein>
    <submittedName>
        <fullName evidence="1">Uncharacterized protein</fullName>
    </submittedName>
</protein>
<sequence length="108" mass="12366">MRGGPTYPGERSREQMKLRPNGSTTLETSPTVHLQGVLLNSRLQYEVDKGVIAPHGITPIYNTTWRVEDLGELIKTRVAMWIKVKFDIKVHLVKDFKGYLDGMRKEKV</sequence>
<evidence type="ECO:0000313" key="1">
    <source>
        <dbReference type="EMBL" id="KAI8543703.1"/>
    </source>
</evidence>
<proteinExistence type="predicted"/>
<organism evidence="1 2">
    <name type="scientific">Rhododendron molle</name>
    <name type="common">Chinese azalea</name>
    <name type="synonym">Azalea mollis</name>
    <dbReference type="NCBI Taxonomy" id="49168"/>
    <lineage>
        <taxon>Eukaryota</taxon>
        <taxon>Viridiplantae</taxon>
        <taxon>Streptophyta</taxon>
        <taxon>Embryophyta</taxon>
        <taxon>Tracheophyta</taxon>
        <taxon>Spermatophyta</taxon>
        <taxon>Magnoliopsida</taxon>
        <taxon>eudicotyledons</taxon>
        <taxon>Gunneridae</taxon>
        <taxon>Pentapetalae</taxon>
        <taxon>asterids</taxon>
        <taxon>Ericales</taxon>
        <taxon>Ericaceae</taxon>
        <taxon>Ericoideae</taxon>
        <taxon>Rhodoreae</taxon>
        <taxon>Rhododendron</taxon>
    </lineage>
</organism>
<keyword evidence="2" id="KW-1185">Reference proteome</keyword>
<accession>A0ACC0MTR2</accession>
<dbReference type="Proteomes" id="UP001062846">
    <property type="component" value="Chromosome 8"/>
</dbReference>
<evidence type="ECO:0000313" key="2">
    <source>
        <dbReference type="Proteomes" id="UP001062846"/>
    </source>
</evidence>
<gene>
    <name evidence="1" type="ORF">RHMOL_Rhmol08G0239300</name>
</gene>
<dbReference type="EMBL" id="CM046395">
    <property type="protein sequence ID" value="KAI8543703.1"/>
    <property type="molecule type" value="Genomic_DNA"/>
</dbReference>
<reference evidence="1" key="1">
    <citation type="submission" date="2022-02" db="EMBL/GenBank/DDBJ databases">
        <title>Plant Genome Project.</title>
        <authorList>
            <person name="Zhang R.-G."/>
        </authorList>
    </citation>
    <scope>NUCLEOTIDE SEQUENCE</scope>
    <source>
        <strain evidence="1">AT1</strain>
    </source>
</reference>